<protein>
    <submittedName>
        <fullName evidence="2">Uncharacterized protein</fullName>
    </submittedName>
</protein>
<keyword evidence="1" id="KW-0812">Transmembrane</keyword>
<dbReference type="Proteomes" id="UP000275356">
    <property type="component" value="Unassembled WGS sequence"/>
</dbReference>
<evidence type="ECO:0000313" key="3">
    <source>
        <dbReference type="Proteomes" id="UP000275356"/>
    </source>
</evidence>
<dbReference type="EMBL" id="RKHQ01000001">
    <property type="protein sequence ID" value="ROR97419.1"/>
    <property type="molecule type" value="Genomic_DNA"/>
</dbReference>
<keyword evidence="1" id="KW-1133">Transmembrane helix</keyword>
<organism evidence="2 3">
    <name type="scientific">Salana multivorans</name>
    <dbReference type="NCBI Taxonomy" id="120377"/>
    <lineage>
        <taxon>Bacteria</taxon>
        <taxon>Bacillati</taxon>
        <taxon>Actinomycetota</taxon>
        <taxon>Actinomycetes</taxon>
        <taxon>Micrococcales</taxon>
        <taxon>Beutenbergiaceae</taxon>
        <taxon>Salana</taxon>
    </lineage>
</organism>
<evidence type="ECO:0000256" key="1">
    <source>
        <dbReference type="SAM" id="Phobius"/>
    </source>
</evidence>
<proteinExistence type="predicted"/>
<feature type="transmembrane region" description="Helical" evidence="1">
    <location>
        <begin position="16"/>
        <end position="37"/>
    </location>
</feature>
<comment type="caution">
    <text evidence="2">The sequence shown here is derived from an EMBL/GenBank/DDBJ whole genome shotgun (WGS) entry which is preliminary data.</text>
</comment>
<evidence type="ECO:0000313" key="2">
    <source>
        <dbReference type="EMBL" id="ROR97419.1"/>
    </source>
</evidence>
<gene>
    <name evidence="2" type="ORF">EDD28_2017</name>
</gene>
<name>A0A3N2DC91_9MICO</name>
<keyword evidence="1" id="KW-0472">Membrane</keyword>
<keyword evidence="3" id="KW-1185">Reference proteome</keyword>
<dbReference type="AlphaFoldDB" id="A0A3N2DC91"/>
<reference evidence="2 3" key="1">
    <citation type="submission" date="2018-11" db="EMBL/GenBank/DDBJ databases">
        <title>Sequencing the genomes of 1000 actinobacteria strains.</title>
        <authorList>
            <person name="Klenk H.-P."/>
        </authorList>
    </citation>
    <scope>NUCLEOTIDE SEQUENCE [LARGE SCALE GENOMIC DNA]</scope>
    <source>
        <strain evidence="2 3">DSM 13521</strain>
    </source>
</reference>
<sequence length="326" mass="33476">MTVPRAHVRPRKRRSFVPALISIVVTLAVALGALLVWQRSQQTAWNEEAVATANADLDAWESDALGLLATPPIDLAALASPADADGVAAFRAECDRIQTHAATVAAAAAPEVSLGKVPEEFPGRAEAQARRTADAEALTAYQEQVAAAAELATGFCESYPAILEVQQAQTAGVATLDGLLAECSVSDSGCVPVETDTWGQIADAVGPAYVEPAQRRAELFAAGCGEATAGVCSLVAEQSGALVPLYTAYADALRSGDRDAVESARGDLETTLTDQQTAFDQAVRDANPGVEVADPAATFASMLASDAATIDANLAAAETALLAVIG</sequence>
<dbReference type="RefSeq" id="WP_123739474.1">
    <property type="nucleotide sequence ID" value="NZ_RKHQ01000001.1"/>
</dbReference>
<accession>A0A3N2DC91</accession>